<evidence type="ECO:0000313" key="1">
    <source>
        <dbReference type="EMBL" id="MED6288084.1"/>
    </source>
</evidence>
<organism evidence="1 2">
    <name type="scientific">Characodon lateralis</name>
    <dbReference type="NCBI Taxonomy" id="208331"/>
    <lineage>
        <taxon>Eukaryota</taxon>
        <taxon>Metazoa</taxon>
        <taxon>Chordata</taxon>
        <taxon>Craniata</taxon>
        <taxon>Vertebrata</taxon>
        <taxon>Euteleostomi</taxon>
        <taxon>Actinopterygii</taxon>
        <taxon>Neopterygii</taxon>
        <taxon>Teleostei</taxon>
        <taxon>Neoteleostei</taxon>
        <taxon>Acanthomorphata</taxon>
        <taxon>Ovalentaria</taxon>
        <taxon>Atherinomorphae</taxon>
        <taxon>Cyprinodontiformes</taxon>
        <taxon>Goodeidae</taxon>
        <taxon>Characodon</taxon>
    </lineage>
</organism>
<evidence type="ECO:0008006" key="3">
    <source>
        <dbReference type="Google" id="ProtNLM"/>
    </source>
</evidence>
<gene>
    <name evidence="1" type="ORF">CHARACLAT_022889</name>
</gene>
<keyword evidence="2" id="KW-1185">Reference proteome</keyword>
<sequence>MPVLPVQGLCSSVPMRWLLSSVPQLFAFIFQTTCASIPHSMFPRFLPSPSAVWKSSDLPLLKPACL</sequence>
<comment type="caution">
    <text evidence="1">The sequence shown here is derived from an EMBL/GenBank/DDBJ whole genome shotgun (WGS) entry which is preliminary data.</text>
</comment>
<protein>
    <recommendedName>
        <fullName evidence="3">Secreted protein</fullName>
    </recommendedName>
</protein>
<evidence type="ECO:0000313" key="2">
    <source>
        <dbReference type="Proteomes" id="UP001352852"/>
    </source>
</evidence>
<dbReference type="Proteomes" id="UP001352852">
    <property type="component" value="Unassembled WGS sequence"/>
</dbReference>
<name>A0ABU7EPZ0_9TELE</name>
<reference evidence="1 2" key="1">
    <citation type="submission" date="2021-06" db="EMBL/GenBank/DDBJ databases">
        <authorList>
            <person name="Palmer J.M."/>
        </authorList>
    </citation>
    <scope>NUCLEOTIDE SEQUENCE [LARGE SCALE GENOMIC DNA]</scope>
    <source>
        <strain evidence="1 2">CL_MEX2019</strain>
        <tissue evidence="1">Muscle</tissue>
    </source>
</reference>
<accession>A0ABU7EPZ0</accession>
<dbReference type="EMBL" id="JAHUTJ010059753">
    <property type="protein sequence ID" value="MED6288084.1"/>
    <property type="molecule type" value="Genomic_DNA"/>
</dbReference>
<proteinExistence type="predicted"/>